<feature type="region of interest" description="Disordered" evidence="1">
    <location>
        <begin position="1"/>
        <end position="106"/>
    </location>
</feature>
<feature type="compositionally biased region" description="Basic residues" evidence="1">
    <location>
        <begin position="29"/>
        <end position="41"/>
    </location>
</feature>
<evidence type="ECO:0000313" key="3">
    <source>
        <dbReference type="EMBL" id="CAE0819723.1"/>
    </source>
</evidence>
<dbReference type="AlphaFoldDB" id="A0A6T2CEZ1"/>
<dbReference type="EMBL" id="HBJA01088745">
    <property type="protein sequence ID" value="CAE0819723.1"/>
    <property type="molecule type" value="Transcribed_RNA"/>
</dbReference>
<organism evidence="2">
    <name type="scientific">Eutreptiella gymnastica</name>
    <dbReference type="NCBI Taxonomy" id="73025"/>
    <lineage>
        <taxon>Eukaryota</taxon>
        <taxon>Discoba</taxon>
        <taxon>Euglenozoa</taxon>
        <taxon>Euglenida</taxon>
        <taxon>Spirocuta</taxon>
        <taxon>Euglenophyceae</taxon>
        <taxon>Eutreptiales</taxon>
        <taxon>Eutreptiaceae</taxon>
        <taxon>Eutreptiella</taxon>
    </lineage>
</organism>
<evidence type="ECO:0000313" key="2">
    <source>
        <dbReference type="EMBL" id="CAE0819722.1"/>
    </source>
</evidence>
<accession>A0A6T2CEZ1</accession>
<reference evidence="2" key="1">
    <citation type="submission" date="2021-01" db="EMBL/GenBank/DDBJ databases">
        <authorList>
            <person name="Corre E."/>
            <person name="Pelletier E."/>
            <person name="Niang G."/>
            <person name="Scheremetjew M."/>
            <person name="Finn R."/>
            <person name="Kale V."/>
            <person name="Holt S."/>
            <person name="Cochrane G."/>
            <person name="Meng A."/>
            <person name="Brown T."/>
            <person name="Cohen L."/>
        </authorList>
    </citation>
    <scope>NUCLEOTIDE SEQUENCE</scope>
    <source>
        <strain evidence="2">CCMP1594</strain>
    </source>
</reference>
<gene>
    <name evidence="2" type="ORF">EGYM00163_LOCUS30892</name>
    <name evidence="3" type="ORF">EGYM00163_LOCUS30893</name>
</gene>
<feature type="compositionally biased region" description="Basic residues" evidence="1">
    <location>
        <begin position="75"/>
        <end position="95"/>
    </location>
</feature>
<dbReference type="EMBL" id="HBJA01088744">
    <property type="protein sequence ID" value="CAE0819722.1"/>
    <property type="molecule type" value="Transcribed_RNA"/>
</dbReference>
<proteinExistence type="predicted"/>
<sequence>MGFDGEGMSQTSRTHSAAWTQTNAGQYTHHTHAYTRTHVKHAQGDTTVSAHATHGCNRPDRRAEDGDHRFAQVVPKRHKKCLGHRRPCKTGHLRRGGGSQAQWQKR</sequence>
<evidence type="ECO:0000256" key="1">
    <source>
        <dbReference type="SAM" id="MobiDB-lite"/>
    </source>
</evidence>
<feature type="compositionally biased region" description="Basic and acidic residues" evidence="1">
    <location>
        <begin position="57"/>
        <end position="70"/>
    </location>
</feature>
<name>A0A6T2CEZ1_9EUGL</name>
<feature type="compositionally biased region" description="Polar residues" evidence="1">
    <location>
        <begin position="8"/>
        <end position="26"/>
    </location>
</feature>
<protein>
    <submittedName>
        <fullName evidence="2">Uncharacterized protein</fullName>
    </submittedName>
</protein>